<dbReference type="EMBL" id="MQVR01000043">
    <property type="protein sequence ID" value="OKL53720.1"/>
    <property type="molecule type" value="Genomic_DNA"/>
</dbReference>
<keyword evidence="2" id="KW-1185">Reference proteome</keyword>
<sequence>MIYEYYTQYFIPCAKAAGVKWKDPTIPSFEEFKQRMNGGEEMPWIPASTYTWQVDSLSIGDTTTEEGKQFWKRCPADPPHEYLYP</sequence>
<reference evidence="2" key="1">
    <citation type="submission" date="2016-12" db="EMBL/GenBank/DDBJ databases">
        <authorList>
            <person name="Meng X."/>
        </authorList>
    </citation>
    <scope>NUCLEOTIDE SEQUENCE [LARGE SCALE GENOMIC DNA]</scope>
    <source>
        <strain evidence="2">DSM 19116</strain>
    </source>
</reference>
<protein>
    <submittedName>
        <fullName evidence="1">Uncharacterized protein</fullName>
    </submittedName>
</protein>
<evidence type="ECO:0000313" key="1">
    <source>
        <dbReference type="EMBL" id="OKL53720.1"/>
    </source>
</evidence>
<proteinExistence type="predicted"/>
<name>A0A1Q5Q285_9ACTO</name>
<gene>
    <name evidence="1" type="ORF">BSZ39_07890</name>
</gene>
<dbReference type="AlphaFoldDB" id="A0A1Q5Q285"/>
<organism evidence="1 2">
    <name type="scientific">Bowdeniella nasicola</name>
    <dbReference type="NCBI Taxonomy" id="208480"/>
    <lineage>
        <taxon>Bacteria</taxon>
        <taxon>Bacillati</taxon>
        <taxon>Actinomycetota</taxon>
        <taxon>Actinomycetes</taxon>
        <taxon>Actinomycetales</taxon>
        <taxon>Actinomycetaceae</taxon>
        <taxon>Bowdeniella</taxon>
    </lineage>
</organism>
<accession>A0A1Q5Q285</accession>
<comment type="caution">
    <text evidence="1">The sequence shown here is derived from an EMBL/GenBank/DDBJ whole genome shotgun (WGS) entry which is preliminary data.</text>
</comment>
<dbReference type="Proteomes" id="UP000185628">
    <property type="component" value="Unassembled WGS sequence"/>
</dbReference>
<evidence type="ECO:0000313" key="2">
    <source>
        <dbReference type="Proteomes" id="UP000185628"/>
    </source>
</evidence>